<dbReference type="STRING" id="1043002.A0A074WZN9"/>
<dbReference type="EMBL" id="KL585017">
    <property type="protein sequence ID" value="KEQ78640.1"/>
    <property type="molecule type" value="Genomic_DNA"/>
</dbReference>
<keyword evidence="3 5" id="KW-1133">Transmembrane helix</keyword>
<evidence type="ECO:0000256" key="5">
    <source>
        <dbReference type="SAM" id="Phobius"/>
    </source>
</evidence>
<dbReference type="Gene3D" id="1.20.1250.20">
    <property type="entry name" value="MFS general substrate transporter like domains"/>
    <property type="match status" value="1"/>
</dbReference>
<feature type="transmembrane region" description="Helical" evidence="5">
    <location>
        <begin position="225"/>
        <end position="249"/>
    </location>
</feature>
<keyword evidence="4 5" id="KW-0472">Membrane</keyword>
<dbReference type="GeneID" id="40741422"/>
<dbReference type="HOGENOM" id="CLU_013756_2_3_1"/>
<name>A0A074WZN9_AURPU</name>
<feature type="transmembrane region" description="Helical" evidence="5">
    <location>
        <begin position="163"/>
        <end position="186"/>
    </location>
</feature>
<feature type="transmembrane region" description="Helical" evidence="5">
    <location>
        <begin position="198"/>
        <end position="219"/>
    </location>
</feature>
<dbReference type="InterPro" id="IPR011701">
    <property type="entry name" value="MFS"/>
</dbReference>
<organism evidence="6 7">
    <name type="scientific">Aureobasidium pullulans EXF-150</name>
    <dbReference type="NCBI Taxonomy" id="1043002"/>
    <lineage>
        <taxon>Eukaryota</taxon>
        <taxon>Fungi</taxon>
        <taxon>Dikarya</taxon>
        <taxon>Ascomycota</taxon>
        <taxon>Pezizomycotina</taxon>
        <taxon>Dothideomycetes</taxon>
        <taxon>Dothideomycetidae</taxon>
        <taxon>Dothideales</taxon>
        <taxon>Saccotheciaceae</taxon>
        <taxon>Aureobasidium</taxon>
    </lineage>
</organism>
<sequence>MYRVCLTSWRKSLRQPSNYNTRTTCGFLAREIALQPWHSKENSEPVVGLYQSLAHIASTIFFQSSKPAMVQSDTQGTREEISALLATQCIISSTTEVRMPDVHVTIPLCSFAFTMSFGITLQAVALIQVFEDIICINILGTSGVFPHDNADGCKSSRVQQELAIIRGVLQLFPFIASLLCTIPYVLLSQRIGRRPMLILSAISIFAAAAWILIICYWNSVPLRWIWLSGTFLLLGGGDGVGSSIVHTIISDAVHGSKRAQVFNYIFAADISSAFLGSVLSSLLLKHGLLWFTLVSGQASLFLGAFVVPFFVPETLYTSDNLEEARSGVPPMLNQAIQASSRQTTSSKIKSTMTSAFKSPLSLLRLLASNKQALLVLLIIGPQSTAKNLFEIVGFQYSAAKFSSPYSTVNPMLSISSAAQAICSLGILPLAAISIVRVLDCSPWRRDHLIILTLGVLSATGHMIISVAPTLSTVMLGIVLVAFGSCATGQLLGALGEAVQPAQVCLIYSAASMMDMGAQSMIAPLMNLLLVRGMRLGRDWMGLPFAIMAVIMSMTVSASLFINPTRSSQ</sequence>
<feature type="transmembrane region" description="Helical" evidence="5">
    <location>
        <begin position="288"/>
        <end position="311"/>
    </location>
</feature>
<evidence type="ECO:0000313" key="7">
    <source>
        <dbReference type="Proteomes" id="UP000030706"/>
    </source>
</evidence>
<protein>
    <submittedName>
        <fullName evidence="6">MFS general substrate transporter</fullName>
    </submittedName>
</protein>
<keyword evidence="7" id="KW-1185">Reference proteome</keyword>
<keyword evidence="2 5" id="KW-0812">Transmembrane</keyword>
<feature type="transmembrane region" description="Helical" evidence="5">
    <location>
        <begin position="473"/>
        <end position="493"/>
    </location>
</feature>
<feature type="transmembrane region" description="Helical" evidence="5">
    <location>
        <begin position="505"/>
        <end position="529"/>
    </location>
</feature>
<dbReference type="Proteomes" id="UP000030706">
    <property type="component" value="Unassembled WGS sequence"/>
</dbReference>
<dbReference type="AlphaFoldDB" id="A0A074WZN9"/>
<dbReference type="PANTHER" id="PTHR23507:SF1">
    <property type="entry name" value="FI18259P1-RELATED"/>
    <property type="match status" value="1"/>
</dbReference>
<proteinExistence type="predicted"/>
<evidence type="ECO:0000256" key="4">
    <source>
        <dbReference type="ARBA" id="ARBA00023136"/>
    </source>
</evidence>
<evidence type="ECO:0000313" key="6">
    <source>
        <dbReference type="EMBL" id="KEQ78640.1"/>
    </source>
</evidence>
<dbReference type="InterPro" id="IPR036259">
    <property type="entry name" value="MFS_trans_sf"/>
</dbReference>
<gene>
    <name evidence="6" type="ORF">M438DRAFT_170291</name>
</gene>
<evidence type="ECO:0000256" key="3">
    <source>
        <dbReference type="ARBA" id="ARBA00022989"/>
    </source>
</evidence>
<dbReference type="GO" id="GO:0022857">
    <property type="term" value="F:transmembrane transporter activity"/>
    <property type="evidence" value="ECO:0007669"/>
    <property type="project" value="InterPro"/>
</dbReference>
<reference evidence="6 7" key="1">
    <citation type="journal article" date="2014" name="BMC Genomics">
        <title>Genome sequencing of four Aureobasidium pullulans varieties: biotechnological potential, stress tolerance, and description of new species.</title>
        <authorList>
            <person name="Gostin Ar C."/>
            <person name="Ohm R.A."/>
            <person name="Kogej T."/>
            <person name="Sonjak S."/>
            <person name="Turk M."/>
            <person name="Zajc J."/>
            <person name="Zalar P."/>
            <person name="Grube M."/>
            <person name="Sun H."/>
            <person name="Han J."/>
            <person name="Sharma A."/>
            <person name="Chiniquy J."/>
            <person name="Ngan C.Y."/>
            <person name="Lipzen A."/>
            <person name="Barry K."/>
            <person name="Grigoriev I.V."/>
            <person name="Gunde-Cimerman N."/>
        </authorList>
    </citation>
    <scope>NUCLEOTIDE SEQUENCE [LARGE SCALE GENOMIC DNA]</scope>
    <source>
        <strain evidence="6 7">EXF-150</strain>
    </source>
</reference>
<feature type="transmembrane region" description="Helical" evidence="5">
    <location>
        <begin position="541"/>
        <end position="561"/>
    </location>
</feature>
<dbReference type="SUPFAM" id="SSF103473">
    <property type="entry name" value="MFS general substrate transporter"/>
    <property type="match status" value="1"/>
</dbReference>
<dbReference type="PANTHER" id="PTHR23507">
    <property type="entry name" value="ZGC:174356"/>
    <property type="match status" value="1"/>
</dbReference>
<dbReference type="Pfam" id="PF07690">
    <property type="entry name" value="MFS_1"/>
    <property type="match status" value="1"/>
</dbReference>
<evidence type="ECO:0000256" key="1">
    <source>
        <dbReference type="ARBA" id="ARBA00004141"/>
    </source>
</evidence>
<feature type="transmembrane region" description="Helical" evidence="5">
    <location>
        <begin position="411"/>
        <end position="435"/>
    </location>
</feature>
<accession>A0A074WZN9</accession>
<evidence type="ECO:0000256" key="2">
    <source>
        <dbReference type="ARBA" id="ARBA00022692"/>
    </source>
</evidence>
<comment type="subcellular location">
    <subcellularLocation>
        <location evidence="1">Membrane</location>
        <topology evidence="1">Multi-pass membrane protein</topology>
    </subcellularLocation>
</comment>
<dbReference type="RefSeq" id="XP_029754827.1">
    <property type="nucleotide sequence ID" value="XM_029899116.1"/>
</dbReference>
<feature type="transmembrane region" description="Helical" evidence="5">
    <location>
        <begin position="261"/>
        <end position="282"/>
    </location>
</feature>
<feature type="transmembrane region" description="Helical" evidence="5">
    <location>
        <begin position="447"/>
        <end position="467"/>
    </location>
</feature>
<dbReference type="GO" id="GO:0016020">
    <property type="term" value="C:membrane"/>
    <property type="evidence" value="ECO:0007669"/>
    <property type="project" value="UniProtKB-SubCell"/>
</dbReference>